<protein>
    <submittedName>
        <fullName evidence="2">ATP-binding protein</fullName>
    </submittedName>
</protein>
<dbReference type="GO" id="GO:0005524">
    <property type="term" value="F:ATP binding"/>
    <property type="evidence" value="ECO:0007669"/>
    <property type="project" value="UniProtKB-KW"/>
</dbReference>
<evidence type="ECO:0000256" key="1">
    <source>
        <dbReference type="SAM" id="MobiDB-lite"/>
    </source>
</evidence>
<dbReference type="Proteomes" id="UP001589703">
    <property type="component" value="Unassembled WGS sequence"/>
</dbReference>
<organism evidence="2 3">
    <name type="scientific">Streptomyces thermocoprophilus</name>
    <dbReference type="NCBI Taxonomy" id="78356"/>
    <lineage>
        <taxon>Bacteria</taxon>
        <taxon>Bacillati</taxon>
        <taxon>Actinomycetota</taxon>
        <taxon>Actinomycetes</taxon>
        <taxon>Kitasatosporales</taxon>
        <taxon>Streptomycetaceae</taxon>
        <taxon>Streptomyces</taxon>
    </lineage>
</organism>
<evidence type="ECO:0000313" key="3">
    <source>
        <dbReference type="Proteomes" id="UP001589703"/>
    </source>
</evidence>
<accession>A0ABV5VIH5</accession>
<dbReference type="RefSeq" id="WP_385859488.1">
    <property type="nucleotide sequence ID" value="NZ_JBHMAR010000030.1"/>
</dbReference>
<keyword evidence="2" id="KW-0547">Nucleotide-binding</keyword>
<dbReference type="SUPFAM" id="SSF52540">
    <property type="entry name" value="P-loop containing nucleoside triphosphate hydrolases"/>
    <property type="match status" value="2"/>
</dbReference>
<name>A0ABV5VIH5_9ACTN</name>
<dbReference type="InterPro" id="IPR027417">
    <property type="entry name" value="P-loop_NTPase"/>
</dbReference>
<feature type="compositionally biased region" description="Low complexity" evidence="1">
    <location>
        <begin position="1"/>
        <end position="15"/>
    </location>
</feature>
<proteinExistence type="predicted"/>
<comment type="caution">
    <text evidence="2">The sequence shown here is derived from an EMBL/GenBank/DDBJ whole genome shotgun (WGS) entry which is preliminary data.</text>
</comment>
<evidence type="ECO:0000313" key="2">
    <source>
        <dbReference type="EMBL" id="MFB9737579.1"/>
    </source>
</evidence>
<feature type="compositionally biased region" description="Pro residues" evidence="1">
    <location>
        <begin position="16"/>
        <end position="34"/>
    </location>
</feature>
<reference evidence="2 3" key="1">
    <citation type="submission" date="2024-09" db="EMBL/GenBank/DDBJ databases">
        <authorList>
            <person name="Sun Q."/>
            <person name="Mori K."/>
        </authorList>
    </citation>
    <scope>NUCLEOTIDE SEQUENCE [LARGE SCALE GENOMIC DNA]</scope>
    <source>
        <strain evidence="2 3">JCM 10918</strain>
    </source>
</reference>
<gene>
    <name evidence="2" type="ORF">ACFFRO_20960</name>
</gene>
<sequence>MAVSFAPSAPVTSAPPSAPNPAPVPAAPAGPTPAAPVATTRPRLAELRLSAFAGHRRARLPLGEFTLLSGPSGVGKTTALTAYGALARLAAGGTLREAFPDPVSLVPDGARPDAQRRRGFRIGCTSVGPAGPVRLDLAVQVEPDLRIVGERLSARGVVLFGTALVDPGRRAVQAAWHTAGQAPVTRAPLPDDRLGTALLPLRVAGRTDGQRHVLAAAEQTLVALRSVFACDPRPAAMRRSVPVGEGRLLGDCGNFADVLRRTRGECAHRHARFVATVRAGCTGPVEDVRAVRGPGGTVRAVVDRGDGTVTDFPRLGDGELRYMALALVLLTGAGVLDVEAPVGEVPDALRALTVLADGFDRGLDVRQRRELARLARQTVAGGHLRCVAAVSDAGWAVGDRAVTVVHLEP</sequence>
<dbReference type="EMBL" id="JBHMAR010000030">
    <property type="protein sequence ID" value="MFB9737579.1"/>
    <property type="molecule type" value="Genomic_DNA"/>
</dbReference>
<feature type="region of interest" description="Disordered" evidence="1">
    <location>
        <begin position="1"/>
        <end position="37"/>
    </location>
</feature>
<keyword evidence="2" id="KW-0067">ATP-binding</keyword>
<keyword evidence="3" id="KW-1185">Reference proteome</keyword>